<feature type="region of interest" description="Disordered" evidence="1">
    <location>
        <begin position="63"/>
        <end position="85"/>
    </location>
</feature>
<evidence type="ECO:0000313" key="2">
    <source>
        <dbReference type="EMBL" id="KAK8564510.1"/>
    </source>
</evidence>
<feature type="region of interest" description="Disordered" evidence="1">
    <location>
        <begin position="1"/>
        <end position="29"/>
    </location>
</feature>
<proteinExistence type="predicted"/>
<name>A0ABR2ER51_9ROSI</name>
<reference evidence="2 3" key="1">
    <citation type="journal article" date="2024" name="G3 (Bethesda)">
        <title>Genome assembly of Hibiscus sabdariffa L. provides insights into metabolisms of medicinal natural products.</title>
        <authorList>
            <person name="Kim T."/>
        </authorList>
    </citation>
    <scope>NUCLEOTIDE SEQUENCE [LARGE SCALE GENOMIC DNA]</scope>
    <source>
        <strain evidence="2">TK-2024</strain>
        <tissue evidence="2">Old leaves</tissue>
    </source>
</reference>
<organism evidence="2 3">
    <name type="scientific">Hibiscus sabdariffa</name>
    <name type="common">roselle</name>
    <dbReference type="NCBI Taxonomy" id="183260"/>
    <lineage>
        <taxon>Eukaryota</taxon>
        <taxon>Viridiplantae</taxon>
        <taxon>Streptophyta</taxon>
        <taxon>Embryophyta</taxon>
        <taxon>Tracheophyta</taxon>
        <taxon>Spermatophyta</taxon>
        <taxon>Magnoliopsida</taxon>
        <taxon>eudicotyledons</taxon>
        <taxon>Gunneridae</taxon>
        <taxon>Pentapetalae</taxon>
        <taxon>rosids</taxon>
        <taxon>malvids</taxon>
        <taxon>Malvales</taxon>
        <taxon>Malvaceae</taxon>
        <taxon>Malvoideae</taxon>
        <taxon>Hibiscus</taxon>
    </lineage>
</organism>
<feature type="compositionally biased region" description="Polar residues" evidence="1">
    <location>
        <begin position="64"/>
        <end position="73"/>
    </location>
</feature>
<evidence type="ECO:0000313" key="3">
    <source>
        <dbReference type="Proteomes" id="UP001472677"/>
    </source>
</evidence>
<dbReference type="EMBL" id="JBBPBM010000011">
    <property type="protein sequence ID" value="KAK8564510.1"/>
    <property type="molecule type" value="Genomic_DNA"/>
</dbReference>
<protein>
    <submittedName>
        <fullName evidence="2">Uncharacterized protein</fullName>
    </submittedName>
</protein>
<evidence type="ECO:0000256" key="1">
    <source>
        <dbReference type="SAM" id="MobiDB-lite"/>
    </source>
</evidence>
<sequence length="129" mass="13863">MGIHVAQYDALDDNTGARQGNQQAEGAEPDDLTICQQNLATENASEHEPAGANIEVQDSFDGVSESNLSTDLSTPVVDSGVEEQPTHIEMSTHIPLADYVFESNCADNNGGEQEPETSLHASSTKKYRK</sequence>
<keyword evidence="3" id="KW-1185">Reference proteome</keyword>
<feature type="region of interest" description="Disordered" evidence="1">
    <location>
        <begin position="104"/>
        <end position="129"/>
    </location>
</feature>
<accession>A0ABR2ER51</accession>
<comment type="caution">
    <text evidence="2">The sequence shown here is derived from an EMBL/GenBank/DDBJ whole genome shotgun (WGS) entry which is preliminary data.</text>
</comment>
<dbReference type="Proteomes" id="UP001472677">
    <property type="component" value="Unassembled WGS sequence"/>
</dbReference>
<gene>
    <name evidence="2" type="ORF">V6N12_036633</name>
</gene>